<dbReference type="EMBL" id="SKBQ01000109">
    <property type="protein sequence ID" value="TPX18800.1"/>
    <property type="molecule type" value="Genomic_DNA"/>
</dbReference>
<comment type="caution">
    <text evidence="1">The sequence shown here is derived from an EMBL/GenBank/DDBJ whole genome shotgun (WGS) entry which is preliminary data.</text>
</comment>
<dbReference type="Pfam" id="PF22354">
    <property type="entry name" value="Eas"/>
    <property type="match status" value="1"/>
</dbReference>
<gene>
    <name evidence="1" type="ORF">E0L32_011549</name>
</gene>
<dbReference type="InParanoid" id="A0A507BPV1"/>
<dbReference type="RefSeq" id="XP_031000511.1">
    <property type="nucleotide sequence ID" value="XM_031134290.1"/>
</dbReference>
<dbReference type="AlphaFoldDB" id="A0A507BPV1"/>
<keyword evidence="2" id="KW-1185">Reference proteome</keyword>
<protein>
    <recommendedName>
        <fullName evidence="3">Hydrophobin</fullName>
    </recommendedName>
</protein>
<reference evidence="1 2" key="1">
    <citation type="submission" date="2019-06" db="EMBL/GenBank/DDBJ databases">
        <title>Draft genome sequence of the filamentous fungus Phialemoniopsis curvata isolated from diesel fuel.</title>
        <authorList>
            <person name="Varaljay V.A."/>
            <person name="Lyon W.J."/>
            <person name="Crouch A.L."/>
            <person name="Drake C.E."/>
            <person name="Hollomon J.M."/>
            <person name="Nadeau L.J."/>
            <person name="Nunn H.S."/>
            <person name="Stevenson B.S."/>
            <person name="Bojanowski C.L."/>
            <person name="Crookes-Goodson W.J."/>
        </authorList>
    </citation>
    <scope>NUCLEOTIDE SEQUENCE [LARGE SCALE GENOMIC DNA]</scope>
    <source>
        <strain evidence="1 2">D216</strain>
    </source>
</reference>
<organism evidence="1 2">
    <name type="scientific">Thyridium curvatum</name>
    <dbReference type="NCBI Taxonomy" id="1093900"/>
    <lineage>
        <taxon>Eukaryota</taxon>
        <taxon>Fungi</taxon>
        <taxon>Dikarya</taxon>
        <taxon>Ascomycota</taxon>
        <taxon>Pezizomycotina</taxon>
        <taxon>Sordariomycetes</taxon>
        <taxon>Sordariomycetidae</taxon>
        <taxon>Thyridiales</taxon>
        <taxon>Thyridiaceae</taxon>
        <taxon>Thyridium</taxon>
    </lineage>
</organism>
<dbReference type="GeneID" id="41978996"/>
<dbReference type="OrthoDB" id="8115477at2759"/>
<sequence>MVIQTSLSSSSISTSFSIQDSNQPTFKHFHFSLRSQTSYPQIKMQFSKTLAILAAAVAVSAAPSPNGSTSPKCTNDNSKQVCCDGLLGGILCTVSILGGSCSGSSYCCETNSAVGALININALNCVKLG</sequence>
<dbReference type="Proteomes" id="UP000319257">
    <property type="component" value="Unassembled WGS sequence"/>
</dbReference>
<name>A0A507BPV1_9PEZI</name>
<accession>A0A507BPV1</accession>
<proteinExistence type="predicted"/>
<evidence type="ECO:0000313" key="2">
    <source>
        <dbReference type="Proteomes" id="UP000319257"/>
    </source>
</evidence>
<evidence type="ECO:0000313" key="1">
    <source>
        <dbReference type="EMBL" id="TPX18800.1"/>
    </source>
</evidence>
<evidence type="ECO:0008006" key="3">
    <source>
        <dbReference type="Google" id="ProtNLM"/>
    </source>
</evidence>